<evidence type="ECO:0000256" key="3">
    <source>
        <dbReference type="ARBA" id="ARBA00022679"/>
    </source>
</evidence>
<evidence type="ECO:0000256" key="7">
    <source>
        <dbReference type="ARBA" id="ARBA00023180"/>
    </source>
</evidence>
<evidence type="ECO:0000313" key="12">
    <source>
        <dbReference type="EMBL" id="KAK7396120.1"/>
    </source>
</evidence>
<dbReference type="InterPro" id="IPR000812">
    <property type="entry name" value="TFIIB"/>
</dbReference>
<evidence type="ECO:0008006" key="14">
    <source>
        <dbReference type="Google" id="ProtNLM"/>
    </source>
</evidence>
<dbReference type="SUPFAM" id="SSF57783">
    <property type="entry name" value="Zinc beta-ribbon"/>
    <property type="match status" value="1"/>
</dbReference>
<keyword evidence="13" id="KW-1185">Reference proteome</keyword>
<gene>
    <name evidence="12" type="ORF">VNO78_16901</name>
</gene>
<dbReference type="SUPFAM" id="SSF47954">
    <property type="entry name" value="Cyclin-like"/>
    <property type="match status" value="2"/>
</dbReference>
<organism evidence="12 13">
    <name type="scientific">Psophocarpus tetragonolobus</name>
    <name type="common">Winged bean</name>
    <name type="synonym">Dolichos tetragonolobus</name>
    <dbReference type="NCBI Taxonomy" id="3891"/>
    <lineage>
        <taxon>Eukaryota</taxon>
        <taxon>Viridiplantae</taxon>
        <taxon>Streptophyta</taxon>
        <taxon>Embryophyta</taxon>
        <taxon>Tracheophyta</taxon>
        <taxon>Spermatophyta</taxon>
        <taxon>Magnoliopsida</taxon>
        <taxon>eudicotyledons</taxon>
        <taxon>Gunneridae</taxon>
        <taxon>Pentapetalae</taxon>
        <taxon>rosids</taxon>
        <taxon>fabids</taxon>
        <taxon>Fabales</taxon>
        <taxon>Fabaceae</taxon>
        <taxon>Papilionoideae</taxon>
        <taxon>50 kb inversion clade</taxon>
        <taxon>NPAAA clade</taxon>
        <taxon>indigoferoid/millettioid clade</taxon>
        <taxon>Phaseoleae</taxon>
        <taxon>Psophocarpus</taxon>
    </lineage>
</organism>
<dbReference type="Pfam" id="PF02485">
    <property type="entry name" value="Branch"/>
    <property type="match status" value="1"/>
</dbReference>
<proteinExistence type="predicted"/>
<dbReference type="GO" id="GO:0070897">
    <property type="term" value="P:transcription preinitiation complex assembly"/>
    <property type="evidence" value="ECO:0007669"/>
    <property type="project" value="InterPro"/>
</dbReference>
<keyword evidence="5 9" id="KW-0472">Membrane</keyword>
<evidence type="ECO:0000256" key="4">
    <source>
        <dbReference type="ARBA" id="ARBA00023015"/>
    </source>
</evidence>
<keyword evidence="3" id="KW-0808">Transferase</keyword>
<dbReference type="PRINTS" id="PR00685">
    <property type="entry name" value="TIFACTORIIB"/>
</dbReference>
<accession>A0AAN9XKR9</accession>
<feature type="domain" description="Transcription factor TFIIB cyclin-like" evidence="10">
    <location>
        <begin position="684"/>
        <end position="774"/>
    </location>
</feature>
<evidence type="ECO:0000259" key="11">
    <source>
        <dbReference type="Pfam" id="PF07741"/>
    </source>
</evidence>
<reference evidence="12 13" key="1">
    <citation type="submission" date="2024-01" db="EMBL/GenBank/DDBJ databases">
        <title>The genomes of 5 underutilized Papilionoideae crops provide insights into root nodulation and disease resistanc.</title>
        <authorList>
            <person name="Jiang F."/>
        </authorList>
    </citation>
    <scope>NUCLEOTIDE SEQUENCE [LARGE SCALE GENOMIC DNA]</scope>
    <source>
        <strain evidence="12">DUOXIRENSHENG_FW03</strain>
        <tissue evidence="12">Leaves</tissue>
    </source>
</reference>
<feature type="domain" description="Brf1 TBP-binding" evidence="11">
    <location>
        <begin position="927"/>
        <end position="1056"/>
    </location>
</feature>
<feature type="region of interest" description="Disordered" evidence="8">
    <location>
        <begin position="906"/>
        <end position="928"/>
    </location>
</feature>
<evidence type="ECO:0000259" key="10">
    <source>
        <dbReference type="Pfam" id="PF00382"/>
    </source>
</evidence>
<dbReference type="InterPro" id="IPR036915">
    <property type="entry name" value="Cyclin-like_sf"/>
</dbReference>
<dbReference type="EMBL" id="JAYMYS010000004">
    <property type="protein sequence ID" value="KAK7396120.1"/>
    <property type="molecule type" value="Genomic_DNA"/>
</dbReference>
<dbReference type="PANTHER" id="PTHR45719:SF4">
    <property type="entry name" value="CORE-2_I-BRANCHING BETA-1,6-N-ACETYLGLUCOSAMINYLTRANSFERASE FAMILY PROTEIN"/>
    <property type="match status" value="1"/>
</dbReference>
<dbReference type="Gene3D" id="1.20.5.650">
    <property type="entry name" value="Single helix bin"/>
    <property type="match status" value="1"/>
</dbReference>
<dbReference type="InterPro" id="IPR044610">
    <property type="entry name" value="GLCAT14A/B/C"/>
</dbReference>
<feature type="region of interest" description="Disordered" evidence="8">
    <location>
        <begin position="1059"/>
        <end position="1102"/>
    </location>
</feature>
<evidence type="ECO:0000256" key="2">
    <source>
        <dbReference type="ARBA" id="ARBA00022676"/>
    </source>
</evidence>
<dbReference type="Proteomes" id="UP001386955">
    <property type="component" value="Unassembled WGS sequence"/>
</dbReference>
<sequence length="1132" mass="128253">MEALSSKKGTPMCNLLFSLSLPIFSFYVLFALLSLMGLKIFMVSFILTSILFFLLFIPTRLTIQISSLRPSVNYLSAPTKAYPVTFAYLISASKGDVVKLKRLMRVLYHPGNYYLIHVDYGAPEAEHKEVAEFVASDPVYGQVGNVWVVGKPNLVTYRGPTMLATTLHAMAMLLRTCQWDWFINLSASDYPLVTQDDLIQVFSELPRSINFIQHNSQLGWKLNKRGKPIIIDPGLYSLNKSEIWWVIKQRSLPTSFKLYTGSAWTILSRSFAEYCIVGWENLPRTLLLYYTNFVSSPEGYFQTVICNSEDYKNTTVNHDLHYITWDNPPKQHPRSLGLKDYRKMVLSSRPFARKFKRNDPVLDKIDRDLLKRYHGKFSYGGWCSQGGKHRACSGLRTQNYGVLNPGPSSRRLKNLLTKLLSDKFFHKQQCRCSVRVRALLSHPLPLFLDHVHHSQLFSLSPSLLSPFSLLSSFPFHAFSFHSVPIADTSHATTGIIAAAARRRQSVLEKLFVSTPMVYCSHCAKNVAGERLDDGFLCCGSCGRVLEDYFFTEEPTFVKNSAGQSKLSGNYVRTVQSEYSESRQRTLDKAYDEIKYLSSGLGVDDEHMADQALAFYRIALEQNFTRGRKSELVYAACLYIAFRHNDMPYLLIDFSNYLKIDVYVLGAVFLQLCLVLNLGEHPIVQKPIDPSLFIHRYTKNLLKRGNKDVSDTALAIVASMKRDWMQTGRKPGGLCGAALFISALAHGIKCSKHDILKLVHVCEATLTKRLVEFEDTESSSLTIEELNKLATEHEKNPMVMPEGGLKGCISKDLLCQHKNSEVPVSHFALGLCEECYKDFDKLSGGLCGGLDPPAFQRAERERNKKTLAKESGNEACALGNASNDQFKSNKEDFPAYVPESIGANVEHEATKDCKHDDSHREDESETLSDIDDEDIDFYIHDEEGKQIKKILWEAANREYLEEQAAKEAAAAANKKAFEANFENCPEDLLAARELVASSAEAVAKSRKEMKERRANEAKNLRPAQSAAEAFGQMSNKKRHLQSLKSKVNFDRLGELFDEMDKTEDPNKDKKVRFDPSVDNHDNIESKIEEKNENEMGSAEDEVDMGEIYQDTTETMDDKYFPKDDDLGYNEYYY</sequence>
<dbReference type="AlphaFoldDB" id="A0AAN9XKR9"/>
<comment type="subcellular location">
    <subcellularLocation>
        <location evidence="1">Membrane</location>
        <topology evidence="1">Single-pass type II membrane protein</topology>
    </subcellularLocation>
</comment>
<dbReference type="Pfam" id="PF07741">
    <property type="entry name" value="BRF1"/>
    <property type="match status" value="1"/>
</dbReference>
<evidence type="ECO:0000256" key="8">
    <source>
        <dbReference type="SAM" id="MobiDB-lite"/>
    </source>
</evidence>
<evidence type="ECO:0000256" key="9">
    <source>
        <dbReference type="SAM" id="Phobius"/>
    </source>
</evidence>
<dbReference type="InterPro" id="IPR013150">
    <property type="entry name" value="TFIIB_cyclin"/>
</dbReference>
<keyword evidence="4" id="KW-0805">Transcription regulation</keyword>
<keyword evidence="6" id="KW-0804">Transcription</keyword>
<comment type="caution">
    <text evidence="12">The sequence shown here is derived from an EMBL/GenBank/DDBJ whole genome shotgun (WGS) entry which is preliminary data.</text>
</comment>
<feature type="domain" description="Transcription factor TFIIB cyclin-like" evidence="10">
    <location>
        <begin position="583"/>
        <end position="671"/>
    </location>
</feature>
<dbReference type="InterPro" id="IPR003406">
    <property type="entry name" value="Glyco_trans_14"/>
</dbReference>
<keyword evidence="9" id="KW-1133">Transmembrane helix</keyword>
<dbReference type="Gene3D" id="1.10.472.10">
    <property type="entry name" value="Cyclin-like"/>
    <property type="match status" value="2"/>
</dbReference>
<feature type="transmembrane region" description="Helical" evidence="9">
    <location>
        <begin position="40"/>
        <end position="59"/>
    </location>
</feature>
<name>A0AAN9XKR9_PSOTE</name>
<protein>
    <recommendedName>
        <fullName evidence="14">Transcription factor IIIB 90 kDa subunit</fullName>
    </recommendedName>
</protein>
<dbReference type="GO" id="GO:0016020">
    <property type="term" value="C:membrane"/>
    <property type="evidence" value="ECO:0007669"/>
    <property type="project" value="UniProtKB-SubCell"/>
</dbReference>
<evidence type="ECO:0000313" key="13">
    <source>
        <dbReference type="Proteomes" id="UP001386955"/>
    </source>
</evidence>
<evidence type="ECO:0000256" key="6">
    <source>
        <dbReference type="ARBA" id="ARBA00023163"/>
    </source>
</evidence>
<feature type="transmembrane region" description="Helical" evidence="9">
    <location>
        <begin position="12"/>
        <end position="34"/>
    </location>
</feature>
<evidence type="ECO:0000256" key="5">
    <source>
        <dbReference type="ARBA" id="ARBA00023136"/>
    </source>
</evidence>
<dbReference type="GO" id="GO:0015020">
    <property type="term" value="F:glucuronosyltransferase activity"/>
    <property type="evidence" value="ECO:0007669"/>
    <property type="project" value="InterPro"/>
</dbReference>
<evidence type="ECO:0000256" key="1">
    <source>
        <dbReference type="ARBA" id="ARBA00004606"/>
    </source>
</evidence>
<dbReference type="GO" id="GO:0017025">
    <property type="term" value="F:TBP-class protein binding"/>
    <property type="evidence" value="ECO:0007669"/>
    <property type="project" value="InterPro"/>
</dbReference>
<dbReference type="FunFam" id="1.10.472.10:FF:000007">
    <property type="entry name" value="Transcription factor IIIB 90 kDa subunit"/>
    <property type="match status" value="1"/>
</dbReference>
<feature type="compositionally biased region" description="Basic and acidic residues" evidence="8">
    <location>
        <begin position="1059"/>
        <end position="1092"/>
    </location>
</feature>
<dbReference type="FunFam" id="1.10.472.10:FF:000066">
    <property type="entry name" value="Transcription factor IIIB subunit"/>
    <property type="match status" value="1"/>
</dbReference>
<dbReference type="PANTHER" id="PTHR45719">
    <property type="entry name" value="GLYCOSYLTRANSFERASE"/>
    <property type="match status" value="1"/>
</dbReference>
<dbReference type="Pfam" id="PF00382">
    <property type="entry name" value="TFIIB"/>
    <property type="match status" value="2"/>
</dbReference>
<dbReference type="InterPro" id="IPR011665">
    <property type="entry name" value="BRF1_TBP-bd_dom"/>
</dbReference>
<feature type="compositionally biased region" description="Basic and acidic residues" evidence="8">
    <location>
        <begin position="906"/>
        <end position="921"/>
    </location>
</feature>
<keyword evidence="7" id="KW-0325">Glycoprotein</keyword>
<keyword evidence="9" id="KW-0812">Transmembrane</keyword>
<keyword evidence="2" id="KW-0328">Glycosyltransferase</keyword>
<dbReference type="CDD" id="cd20554">
    <property type="entry name" value="CYCLIN_TFIIIB90_rpt2"/>
    <property type="match status" value="1"/>
</dbReference>